<feature type="transmembrane region" description="Helical" evidence="12">
    <location>
        <begin position="6"/>
        <end position="32"/>
    </location>
</feature>
<evidence type="ECO:0000256" key="12">
    <source>
        <dbReference type="SAM" id="Phobius"/>
    </source>
</evidence>
<dbReference type="InterPro" id="IPR050665">
    <property type="entry name" value="Cytochrome_P450_Monooxygen"/>
</dbReference>
<proteinExistence type="inferred from homology"/>
<evidence type="ECO:0000256" key="11">
    <source>
        <dbReference type="RuleBase" id="RU000461"/>
    </source>
</evidence>
<comment type="similarity">
    <text evidence="2 11">Belongs to the cytochrome P450 family.</text>
</comment>
<keyword evidence="10 12" id="KW-0472">Membrane</keyword>
<dbReference type="SUPFAM" id="SSF48264">
    <property type="entry name" value="Cytochrome P450"/>
    <property type="match status" value="1"/>
</dbReference>
<keyword evidence="3 11" id="KW-0349">Heme</keyword>
<dbReference type="PANTHER" id="PTHR24282">
    <property type="entry name" value="CYTOCHROME P450 FAMILY MEMBER"/>
    <property type="match status" value="1"/>
</dbReference>
<dbReference type="RefSeq" id="XP_071906930.1">
    <property type="nucleotide sequence ID" value="XM_072050829.1"/>
</dbReference>
<comment type="subcellular location">
    <subcellularLocation>
        <location evidence="1">Membrane</location>
    </subcellularLocation>
</comment>
<dbReference type="PRINTS" id="PR00385">
    <property type="entry name" value="P450"/>
</dbReference>
<sequence>METAYSPIAVPCSCILLYFLMLAWKVFNCAWLTPKRLEKRLKEQGLRGNPYKFLHGDFKQISTLLKEAHSKTINLSDDLFPRVIPHLHEAVKKYGKNTYIWLGPKLRVVIMNPEHIREITSKLSIFQKPGGTPDTKLLVQGLASYDGDKWAKHRKLITPAFHVEKLKHMVPSFCTCAGEMLSKWEKIVSTNGSCELDVWPDLRTLACDAISRTAFGSNYKEGTRIFELQTEQAQYHLKAVQSVYFPGWRFLPTKRNRRMKQIAKDVHESIRKIINARLEAMEAGDACADDLLSILLESNPKEIDYHGNKGFGMSIREVIEECKLFYFAGQETTSVLLVWTMILLSRYPNWQARAREEVLQHFGTNKPDLEGLNHLKLVTMILHEVLRLYPPVPELARKAAEETQLGNLTLPSQVQVSLLAMLLHYDPEIWGDDVKEFKPERFADGVSNATNGKVAFFPFGWGPRICIGQNFAMLEAKVALAMILQRFSFELSPSYTHAPRVVLTLQPQYGTHLILHKL</sequence>
<keyword evidence="9 11" id="KW-0503">Monooxygenase</keyword>
<dbReference type="PANTHER" id="PTHR24282:SF273">
    <property type="entry name" value="CYTOCHROME P450 CYP72A219-LIKE"/>
    <property type="match status" value="1"/>
</dbReference>
<evidence type="ECO:0000256" key="6">
    <source>
        <dbReference type="ARBA" id="ARBA00022989"/>
    </source>
</evidence>
<dbReference type="CDD" id="cd20642">
    <property type="entry name" value="CYP72"/>
    <property type="match status" value="1"/>
</dbReference>
<evidence type="ECO:0000256" key="1">
    <source>
        <dbReference type="ARBA" id="ARBA00004370"/>
    </source>
</evidence>
<dbReference type="InterPro" id="IPR002401">
    <property type="entry name" value="Cyt_P450_E_grp-I"/>
</dbReference>
<dbReference type="Proteomes" id="UP001652660">
    <property type="component" value="Chromosome 5c"/>
</dbReference>
<organism evidence="13 14">
    <name type="scientific">Coffea arabica</name>
    <name type="common">Arabian coffee</name>
    <dbReference type="NCBI Taxonomy" id="13443"/>
    <lineage>
        <taxon>Eukaryota</taxon>
        <taxon>Viridiplantae</taxon>
        <taxon>Streptophyta</taxon>
        <taxon>Embryophyta</taxon>
        <taxon>Tracheophyta</taxon>
        <taxon>Spermatophyta</taxon>
        <taxon>Magnoliopsida</taxon>
        <taxon>eudicotyledons</taxon>
        <taxon>Gunneridae</taxon>
        <taxon>Pentapetalae</taxon>
        <taxon>asterids</taxon>
        <taxon>lamiids</taxon>
        <taxon>Gentianales</taxon>
        <taxon>Rubiaceae</taxon>
        <taxon>Ixoroideae</taxon>
        <taxon>Gardenieae complex</taxon>
        <taxon>Bertiereae - Coffeeae clade</taxon>
        <taxon>Coffeeae</taxon>
        <taxon>Coffea</taxon>
    </lineage>
</organism>
<dbReference type="PRINTS" id="PR00463">
    <property type="entry name" value="EP450I"/>
</dbReference>
<dbReference type="InterPro" id="IPR017972">
    <property type="entry name" value="Cyt_P450_CS"/>
</dbReference>
<keyword evidence="13" id="KW-1185">Reference proteome</keyword>
<dbReference type="InterPro" id="IPR001128">
    <property type="entry name" value="Cyt_P450"/>
</dbReference>
<keyword evidence="6 12" id="KW-1133">Transmembrane helix</keyword>
<evidence type="ECO:0000256" key="2">
    <source>
        <dbReference type="ARBA" id="ARBA00010617"/>
    </source>
</evidence>
<dbReference type="PROSITE" id="PS00086">
    <property type="entry name" value="CYTOCHROME_P450"/>
    <property type="match status" value="1"/>
</dbReference>
<evidence type="ECO:0000256" key="9">
    <source>
        <dbReference type="ARBA" id="ARBA00023033"/>
    </source>
</evidence>
<dbReference type="GeneID" id="113719869"/>
<reference evidence="14" key="1">
    <citation type="submission" date="2025-08" db="UniProtKB">
        <authorList>
            <consortium name="RefSeq"/>
        </authorList>
    </citation>
    <scope>IDENTIFICATION</scope>
    <source>
        <tissue evidence="14">Leaves</tissue>
    </source>
</reference>
<evidence type="ECO:0000256" key="5">
    <source>
        <dbReference type="ARBA" id="ARBA00022723"/>
    </source>
</evidence>
<keyword evidence="5 11" id="KW-0479">Metal-binding</keyword>
<evidence type="ECO:0000256" key="4">
    <source>
        <dbReference type="ARBA" id="ARBA00022692"/>
    </source>
</evidence>
<evidence type="ECO:0000313" key="13">
    <source>
        <dbReference type="Proteomes" id="UP001652660"/>
    </source>
</evidence>
<dbReference type="Gene3D" id="1.10.630.10">
    <property type="entry name" value="Cytochrome P450"/>
    <property type="match status" value="1"/>
</dbReference>
<evidence type="ECO:0000256" key="3">
    <source>
        <dbReference type="ARBA" id="ARBA00022617"/>
    </source>
</evidence>
<accession>A0ABM4UI20</accession>
<keyword evidence="8 11" id="KW-0408">Iron</keyword>
<dbReference type="Pfam" id="PF00067">
    <property type="entry name" value="p450"/>
    <property type="match status" value="1"/>
</dbReference>
<evidence type="ECO:0000256" key="7">
    <source>
        <dbReference type="ARBA" id="ARBA00023002"/>
    </source>
</evidence>
<dbReference type="InterPro" id="IPR036396">
    <property type="entry name" value="Cyt_P450_sf"/>
</dbReference>
<protein>
    <submittedName>
        <fullName evidence="14">Cytochrome P450 CYP72A219-like</fullName>
    </submittedName>
</protein>
<keyword evidence="7 11" id="KW-0560">Oxidoreductase</keyword>
<evidence type="ECO:0000256" key="8">
    <source>
        <dbReference type="ARBA" id="ARBA00023004"/>
    </source>
</evidence>
<evidence type="ECO:0000256" key="10">
    <source>
        <dbReference type="ARBA" id="ARBA00023136"/>
    </source>
</evidence>
<gene>
    <name evidence="14" type="primary">LOC113719869</name>
</gene>
<name>A0ABM4UI20_COFAR</name>
<keyword evidence="4 12" id="KW-0812">Transmembrane</keyword>
<evidence type="ECO:0000313" key="14">
    <source>
        <dbReference type="RefSeq" id="XP_071906930.1"/>
    </source>
</evidence>